<keyword evidence="7 8" id="KW-0472">Membrane</keyword>
<feature type="transmembrane region" description="Helical" evidence="8">
    <location>
        <begin position="52"/>
        <end position="74"/>
    </location>
</feature>
<keyword evidence="5 8" id="KW-1133">Transmembrane helix</keyword>
<organism evidence="9 10">
    <name type="scientific">Rhabdobacter roseus</name>
    <dbReference type="NCBI Taxonomy" id="1655419"/>
    <lineage>
        <taxon>Bacteria</taxon>
        <taxon>Pseudomonadati</taxon>
        <taxon>Bacteroidota</taxon>
        <taxon>Cytophagia</taxon>
        <taxon>Cytophagales</taxon>
        <taxon>Cytophagaceae</taxon>
        <taxon>Rhabdobacter</taxon>
    </lineage>
</organism>
<dbReference type="Pfam" id="PF02386">
    <property type="entry name" value="TrkH"/>
    <property type="match status" value="1"/>
</dbReference>
<keyword evidence="3" id="KW-1003">Cell membrane</keyword>
<feature type="transmembrane region" description="Helical" evidence="8">
    <location>
        <begin position="294"/>
        <end position="313"/>
    </location>
</feature>
<feature type="transmembrane region" description="Helical" evidence="8">
    <location>
        <begin position="115"/>
        <end position="132"/>
    </location>
</feature>
<feature type="transmembrane region" description="Helical" evidence="8">
    <location>
        <begin position="86"/>
        <end position="103"/>
    </location>
</feature>
<feature type="transmembrane region" description="Helical" evidence="8">
    <location>
        <begin position="21"/>
        <end position="40"/>
    </location>
</feature>
<feature type="transmembrane region" description="Helical" evidence="8">
    <location>
        <begin position="328"/>
        <end position="351"/>
    </location>
</feature>
<name>A0A840TQE7_9BACT</name>
<comment type="caution">
    <text evidence="9">The sequence shown here is derived from an EMBL/GenBank/DDBJ whole genome shotgun (WGS) entry which is preliminary data.</text>
</comment>
<dbReference type="GO" id="GO:0005886">
    <property type="term" value="C:plasma membrane"/>
    <property type="evidence" value="ECO:0007669"/>
    <property type="project" value="UniProtKB-SubCell"/>
</dbReference>
<feature type="transmembrane region" description="Helical" evidence="8">
    <location>
        <begin position="208"/>
        <end position="232"/>
    </location>
</feature>
<dbReference type="PANTHER" id="PTHR32024:SF1">
    <property type="entry name" value="KTR SYSTEM POTASSIUM UPTAKE PROTEIN B"/>
    <property type="match status" value="1"/>
</dbReference>
<feature type="transmembrane region" description="Helical" evidence="8">
    <location>
        <begin position="557"/>
        <end position="581"/>
    </location>
</feature>
<feature type="transmembrane region" description="Helical" evidence="8">
    <location>
        <begin position="260"/>
        <end position="282"/>
    </location>
</feature>
<evidence type="ECO:0000256" key="3">
    <source>
        <dbReference type="ARBA" id="ARBA00022475"/>
    </source>
</evidence>
<evidence type="ECO:0000256" key="4">
    <source>
        <dbReference type="ARBA" id="ARBA00022692"/>
    </source>
</evidence>
<evidence type="ECO:0000313" key="10">
    <source>
        <dbReference type="Proteomes" id="UP000557307"/>
    </source>
</evidence>
<dbReference type="InterPro" id="IPR003445">
    <property type="entry name" value="Cat_transpt"/>
</dbReference>
<dbReference type="Proteomes" id="UP000557307">
    <property type="component" value="Unassembled WGS sequence"/>
</dbReference>
<feature type="transmembrane region" description="Helical" evidence="8">
    <location>
        <begin position="174"/>
        <end position="196"/>
    </location>
</feature>
<keyword evidence="2" id="KW-0813">Transport</keyword>
<keyword evidence="6" id="KW-0406">Ion transport</keyword>
<evidence type="ECO:0000256" key="1">
    <source>
        <dbReference type="ARBA" id="ARBA00004651"/>
    </source>
</evidence>
<keyword evidence="4 8" id="KW-0812">Transmembrane</keyword>
<dbReference type="GO" id="GO:0008324">
    <property type="term" value="F:monoatomic cation transmembrane transporter activity"/>
    <property type="evidence" value="ECO:0007669"/>
    <property type="project" value="InterPro"/>
</dbReference>
<dbReference type="EMBL" id="JACHGF010000002">
    <property type="protein sequence ID" value="MBB5283772.1"/>
    <property type="molecule type" value="Genomic_DNA"/>
</dbReference>
<keyword evidence="10" id="KW-1185">Reference proteome</keyword>
<feature type="transmembrane region" description="Helical" evidence="8">
    <location>
        <begin position="372"/>
        <end position="401"/>
    </location>
</feature>
<dbReference type="GO" id="GO:0030001">
    <property type="term" value="P:metal ion transport"/>
    <property type="evidence" value="ECO:0007669"/>
    <property type="project" value="UniProtKB-ARBA"/>
</dbReference>
<evidence type="ECO:0000256" key="8">
    <source>
        <dbReference type="SAM" id="Phobius"/>
    </source>
</evidence>
<evidence type="ECO:0000256" key="2">
    <source>
        <dbReference type="ARBA" id="ARBA00022448"/>
    </source>
</evidence>
<evidence type="ECO:0000256" key="6">
    <source>
        <dbReference type="ARBA" id="ARBA00023065"/>
    </source>
</evidence>
<dbReference type="AlphaFoldDB" id="A0A840TQE7"/>
<evidence type="ECO:0000313" key="9">
    <source>
        <dbReference type="EMBL" id="MBB5283772.1"/>
    </source>
</evidence>
<reference evidence="9 10" key="1">
    <citation type="submission" date="2020-08" db="EMBL/GenBank/DDBJ databases">
        <title>Genomic Encyclopedia of Type Strains, Phase IV (KMG-IV): sequencing the most valuable type-strain genomes for metagenomic binning, comparative biology and taxonomic classification.</title>
        <authorList>
            <person name="Goeker M."/>
        </authorList>
    </citation>
    <scope>NUCLEOTIDE SEQUENCE [LARGE SCALE GENOMIC DNA]</scope>
    <source>
        <strain evidence="9 10">DSM 105074</strain>
    </source>
</reference>
<sequence length="599" mass="67439">MNSRRIYWNFQNVKNRLVRNFHTFFEGLTFYTGLFVFLIVMYDLGFPHIIKYLFFASCYLFYLVSFTITVTLRTVRFPPPERNQRLFQWFLITLLAVFCYYKYSVMRYSPDFNSVSYYGSLFLCFVLIVLDSSRKILTVYTRQFNPALAFVLSFMLLALVGCGLLLLPRSTINGISFTDALFTSVSAVCVTGLATLDTASEFTRLGKFFIMLLIQLGGLGVLSFTSFFGYLYKGGLSLENQLFLKDFVTAERVSDTFKSLMQIILITLGVELLGAIFIYYTVDLGTFANAGQRFRFSVFHAVSAFCNAGFSTMPDGLFNSHLTHDYDFQLVICVLAIVGGIGFPIIADFSHSLKHYGAELYQRLRFGKPIRFLSRTVSINTSLVLTMTGILLASGMVVFFITEYYGVLYDHETWDGKLTTAFFASMTPRTAGFNTFDLSLMQPATVLVYLLFMWIGASPGSTGGGIKTTTFAVAMLNIISLAQGQDRVEFRRRQIPAESIRRAFSTMILSLLVIGPAILIITVLEPGAKLIHVAFECFSAFSTTGLSLGITPQLSDAAKIVLVFIMFIGRVGTFTLFVAFIRRVRATNYKYPKENIFIN</sequence>
<accession>A0A840TQE7</accession>
<dbReference type="RefSeq" id="WP_184173451.1">
    <property type="nucleotide sequence ID" value="NZ_JACHGF010000002.1"/>
</dbReference>
<evidence type="ECO:0000256" key="5">
    <source>
        <dbReference type="ARBA" id="ARBA00022989"/>
    </source>
</evidence>
<evidence type="ECO:0000256" key="7">
    <source>
        <dbReference type="ARBA" id="ARBA00023136"/>
    </source>
</evidence>
<comment type="subcellular location">
    <subcellularLocation>
        <location evidence="1">Cell membrane</location>
        <topology evidence="1">Multi-pass membrane protein</topology>
    </subcellularLocation>
</comment>
<dbReference type="PANTHER" id="PTHR32024">
    <property type="entry name" value="TRK SYSTEM POTASSIUM UPTAKE PROTEIN TRKG-RELATED"/>
    <property type="match status" value="1"/>
</dbReference>
<feature type="transmembrane region" description="Helical" evidence="8">
    <location>
        <begin position="144"/>
        <end position="168"/>
    </location>
</feature>
<proteinExistence type="predicted"/>
<feature type="transmembrane region" description="Helical" evidence="8">
    <location>
        <begin position="440"/>
        <end position="457"/>
    </location>
</feature>
<gene>
    <name evidence="9" type="ORF">HNQ92_001898</name>
</gene>
<protein>
    <submittedName>
        <fullName evidence="9">Potassium uptake TrkH family protein</fullName>
    </submittedName>
</protein>
<feature type="transmembrane region" description="Helical" evidence="8">
    <location>
        <begin position="503"/>
        <end position="524"/>
    </location>
</feature>